<dbReference type="EMBL" id="CP034433">
    <property type="protein sequence ID" value="AZN37766.1"/>
    <property type="molecule type" value="Genomic_DNA"/>
</dbReference>
<dbReference type="Pfam" id="PF00665">
    <property type="entry name" value="rve"/>
    <property type="match status" value="1"/>
</dbReference>
<reference evidence="2 3" key="1">
    <citation type="submission" date="2018-12" db="EMBL/GenBank/DDBJ databases">
        <title>Complete genome sequence of Iodobacter sp. H11R3.</title>
        <authorList>
            <person name="Bae J.-W."/>
        </authorList>
    </citation>
    <scope>NUCLEOTIDE SEQUENCE [LARGE SCALE GENOMIC DNA]</scope>
    <source>
        <strain evidence="2 3">H11R3</strain>
    </source>
</reference>
<feature type="domain" description="Integrase catalytic" evidence="1">
    <location>
        <begin position="6"/>
        <end position="60"/>
    </location>
</feature>
<evidence type="ECO:0000313" key="2">
    <source>
        <dbReference type="EMBL" id="AZN37766.1"/>
    </source>
</evidence>
<name>A0A3S8ZWB7_9NEIS</name>
<proteinExistence type="predicted"/>
<dbReference type="GO" id="GO:0015074">
    <property type="term" value="P:DNA integration"/>
    <property type="evidence" value="ECO:0007669"/>
    <property type="project" value="InterPro"/>
</dbReference>
<sequence length="61" mass="7024">MARRPVFALVARMLQKAIAKLGMDENPLLHPDQGWQYQMAKYHQQLAEKGMVQSMSRIHSS</sequence>
<evidence type="ECO:0000313" key="3">
    <source>
        <dbReference type="Proteomes" id="UP000282438"/>
    </source>
</evidence>
<dbReference type="AlphaFoldDB" id="A0A3S8ZWB7"/>
<keyword evidence="3" id="KW-1185">Reference proteome</keyword>
<protein>
    <submittedName>
        <fullName evidence="2">Transposase</fullName>
    </submittedName>
</protein>
<dbReference type="OrthoDB" id="5365969at2"/>
<gene>
    <name evidence="2" type="ORF">EJO50_15610</name>
</gene>
<dbReference type="InterPro" id="IPR001584">
    <property type="entry name" value="Integrase_cat-core"/>
</dbReference>
<dbReference type="Proteomes" id="UP000282438">
    <property type="component" value="Chromosome"/>
</dbReference>
<accession>A0A3S8ZWB7</accession>
<dbReference type="KEGG" id="iod:EJO50_15610"/>
<evidence type="ECO:0000259" key="1">
    <source>
        <dbReference type="Pfam" id="PF00665"/>
    </source>
</evidence>
<organism evidence="2 3">
    <name type="scientific">Iodobacter ciconiae</name>
    <dbReference type="NCBI Taxonomy" id="2496266"/>
    <lineage>
        <taxon>Bacteria</taxon>
        <taxon>Pseudomonadati</taxon>
        <taxon>Pseudomonadota</taxon>
        <taxon>Betaproteobacteria</taxon>
        <taxon>Neisseriales</taxon>
        <taxon>Chitinibacteraceae</taxon>
        <taxon>Iodobacter</taxon>
    </lineage>
</organism>